<evidence type="ECO:0000313" key="3">
    <source>
        <dbReference type="Proteomes" id="UP001341840"/>
    </source>
</evidence>
<accession>A0ABU6SIY0</accession>
<dbReference type="Proteomes" id="UP001341840">
    <property type="component" value="Unassembled WGS sequence"/>
</dbReference>
<protein>
    <submittedName>
        <fullName evidence="2">Uncharacterized protein</fullName>
    </submittedName>
</protein>
<evidence type="ECO:0000256" key="1">
    <source>
        <dbReference type="SAM" id="MobiDB-lite"/>
    </source>
</evidence>
<feature type="non-terminal residue" evidence="2">
    <location>
        <position position="111"/>
    </location>
</feature>
<reference evidence="2 3" key="1">
    <citation type="journal article" date="2023" name="Plants (Basel)">
        <title>Bridging the Gap: Combining Genomics and Transcriptomics Approaches to Understand Stylosanthes scabra, an Orphan Legume from the Brazilian Caatinga.</title>
        <authorList>
            <person name="Ferreira-Neto J.R.C."/>
            <person name="da Silva M.D."/>
            <person name="Binneck E."/>
            <person name="de Melo N.F."/>
            <person name="da Silva R.H."/>
            <person name="de Melo A.L.T.M."/>
            <person name="Pandolfi V."/>
            <person name="Bustamante F.O."/>
            <person name="Brasileiro-Vidal A.C."/>
            <person name="Benko-Iseppon A.M."/>
        </authorList>
    </citation>
    <scope>NUCLEOTIDE SEQUENCE [LARGE SCALE GENOMIC DNA]</scope>
    <source>
        <tissue evidence="2">Leaves</tissue>
    </source>
</reference>
<feature type="compositionally biased region" description="Low complexity" evidence="1">
    <location>
        <begin position="74"/>
        <end position="89"/>
    </location>
</feature>
<dbReference type="EMBL" id="JASCZI010060849">
    <property type="protein sequence ID" value="MED6136372.1"/>
    <property type="molecule type" value="Genomic_DNA"/>
</dbReference>
<organism evidence="2 3">
    <name type="scientific">Stylosanthes scabra</name>
    <dbReference type="NCBI Taxonomy" id="79078"/>
    <lineage>
        <taxon>Eukaryota</taxon>
        <taxon>Viridiplantae</taxon>
        <taxon>Streptophyta</taxon>
        <taxon>Embryophyta</taxon>
        <taxon>Tracheophyta</taxon>
        <taxon>Spermatophyta</taxon>
        <taxon>Magnoliopsida</taxon>
        <taxon>eudicotyledons</taxon>
        <taxon>Gunneridae</taxon>
        <taxon>Pentapetalae</taxon>
        <taxon>rosids</taxon>
        <taxon>fabids</taxon>
        <taxon>Fabales</taxon>
        <taxon>Fabaceae</taxon>
        <taxon>Papilionoideae</taxon>
        <taxon>50 kb inversion clade</taxon>
        <taxon>dalbergioids sensu lato</taxon>
        <taxon>Dalbergieae</taxon>
        <taxon>Pterocarpus clade</taxon>
        <taxon>Stylosanthes</taxon>
    </lineage>
</organism>
<feature type="region of interest" description="Disordered" evidence="1">
    <location>
        <begin position="66"/>
        <end position="111"/>
    </location>
</feature>
<sequence length="111" mass="11887">MLTYFGVRSSGGLAKVAAGTRNGDSNGSVCEGRWSRRRRPLQLNGGVTARERCGFQHGEGGVVFQDGRGRDAASSRSSCAGAKCGSFRRQGNRRQRSRKGKGAAMADFSRM</sequence>
<feature type="compositionally biased region" description="Basic residues" evidence="1">
    <location>
        <begin position="90"/>
        <end position="101"/>
    </location>
</feature>
<name>A0ABU6SIY0_9FABA</name>
<gene>
    <name evidence="2" type="ORF">PIB30_055538</name>
</gene>
<evidence type="ECO:0000313" key="2">
    <source>
        <dbReference type="EMBL" id="MED6136372.1"/>
    </source>
</evidence>
<keyword evidence="3" id="KW-1185">Reference proteome</keyword>
<comment type="caution">
    <text evidence="2">The sequence shown here is derived from an EMBL/GenBank/DDBJ whole genome shotgun (WGS) entry which is preliminary data.</text>
</comment>
<proteinExistence type="predicted"/>